<keyword evidence="1" id="KW-0808">Transferase</keyword>
<proteinExistence type="predicted"/>
<dbReference type="EMBL" id="MU267855">
    <property type="protein sequence ID" value="KAH7907981.1"/>
    <property type="molecule type" value="Genomic_DNA"/>
</dbReference>
<dbReference type="Proteomes" id="UP000790377">
    <property type="component" value="Unassembled WGS sequence"/>
</dbReference>
<reference evidence="1" key="1">
    <citation type="journal article" date="2021" name="New Phytol.">
        <title>Evolutionary innovations through gain and loss of genes in the ectomycorrhizal Boletales.</title>
        <authorList>
            <person name="Wu G."/>
            <person name="Miyauchi S."/>
            <person name="Morin E."/>
            <person name="Kuo A."/>
            <person name="Drula E."/>
            <person name="Varga T."/>
            <person name="Kohler A."/>
            <person name="Feng B."/>
            <person name="Cao Y."/>
            <person name="Lipzen A."/>
            <person name="Daum C."/>
            <person name="Hundley H."/>
            <person name="Pangilinan J."/>
            <person name="Johnson J."/>
            <person name="Barry K."/>
            <person name="LaButti K."/>
            <person name="Ng V."/>
            <person name="Ahrendt S."/>
            <person name="Min B."/>
            <person name="Choi I.G."/>
            <person name="Park H."/>
            <person name="Plett J.M."/>
            <person name="Magnuson J."/>
            <person name="Spatafora J.W."/>
            <person name="Nagy L.G."/>
            <person name="Henrissat B."/>
            <person name="Grigoriev I.V."/>
            <person name="Yang Z.L."/>
            <person name="Xu J."/>
            <person name="Martin F.M."/>
        </authorList>
    </citation>
    <scope>NUCLEOTIDE SEQUENCE</scope>
    <source>
        <strain evidence="1">ATCC 28755</strain>
    </source>
</reference>
<protein>
    <submittedName>
        <fullName evidence="1">N-acetylglucosaminyl transferase component-domain-containing protein</fullName>
    </submittedName>
</protein>
<evidence type="ECO:0000313" key="1">
    <source>
        <dbReference type="EMBL" id="KAH7907981.1"/>
    </source>
</evidence>
<keyword evidence="2" id="KW-1185">Reference proteome</keyword>
<gene>
    <name evidence="1" type="ORF">BJ138DRAFT_1092002</name>
</gene>
<comment type="caution">
    <text evidence="1">The sequence shown here is derived from an EMBL/GenBank/DDBJ whole genome shotgun (WGS) entry which is preliminary data.</text>
</comment>
<accession>A0ACB8A4K3</accession>
<name>A0ACB8A4K3_9AGAM</name>
<organism evidence="1 2">
    <name type="scientific">Hygrophoropsis aurantiaca</name>
    <dbReference type="NCBI Taxonomy" id="72124"/>
    <lineage>
        <taxon>Eukaryota</taxon>
        <taxon>Fungi</taxon>
        <taxon>Dikarya</taxon>
        <taxon>Basidiomycota</taxon>
        <taxon>Agaricomycotina</taxon>
        <taxon>Agaricomycetes</taxon>
        <taxon>Agaricomycetidae</taxon>
        <taxon>Boletales</taxon>
        <taxon>Coniophorineae</taxon>
        <taxon>Hygrophoropsidaceae</taxon>
        <taxon>Hygrophoropsis</taxon>
    </lineage>
</organism>
<sequence>MARTTIFWPLDVSYDGFIYGWTSRATVCVAGVLAVHHVSEANAILSCVYLSETYLPLEEKCGKPIVLGRCTFNRPIDSRLASVCPRPDIHPCDGCPNLFRSSPHFFYYHRHKTESMKLYASDTPCIAKSPAKATKQSFPMFSTNFDFTAPLKPRVIYNSGLTLINQWNSAYKLHCMVTENVLPLPLHHSNKSACMDDIRPWCLLSIRHNISYLGNILSNLDYAAAEHIFPFQSASTAAQQVDLRVRSCIQILGKVHSGEHRVSPSKYIEFYNTIWVVLNDMIVGFAFRAFLHQNRAILAHIITLELEDAIVMWLQRTLIWLDSWPAGLKLNTELSHFYAHSFIGVLVLWKRVFEYSFPAIHSILCLMETASFFGMSMAVSLLCDLLSLLTSHIHLCYVLSSTVYYYLLRLITSLWNLFCGKRYNVIRDRIDIWDYDIDQLLLGTILFTLGAHLFPAVSTYYLLFALLRLLLILVQASLEILLAFMNHFPLFALMLQIKDPWRLSGSIDMVRVSTTNEDNCVVIVEGQPPPLSLIFVEYVELVHHLAKHYNLLRLAHCIFTGQLIRPIPYNNKDK</sequence>
<evidence type="ECO:0000313" key="2">
    <source>
        <dbReference type="Proteomes" id="UP000790377"/>
    </source>
</evidence>